<evidence type="ECO:0000259" key="11">
    <source>
        <dbReference type="Pfam" id="PF02463"/>
    </source>
</evidence>
<dbReference type="EMBL" id="JAATJA010000003">
    <property type="protein sequence ID" value="NJB69050.1"/>
    <property type="molecule type" value="Genomic_DNA"/>
</dbReference>
<comment type="function">
    <text evidence="1 9">May be involved in recombinational repair of damaged DNA.</text>
</comment>
<dbReference type="PANTHER" id="PTHR11059">
    <property type="entry name" value="DNA REPAIR PROTEIN RECN"/>
    <property type="match status" value="1"/>
</dbReference>
<dbReference type="Gene3D" id="3.40.50.300">
    <property type="entry name" value="P-loop containing nucleotide triphosphate hydrolases"/>
    <property type="match status" value="2"/>
</dbReference>
<keyword evidence="13" id="KW-1185">Reference proteome</keyword>
<keyword evidence="7 9" id="KW-0234">DNA repair</keyword>
<evidence type="ECO:0000256" key="5">
    <source>
        <dbReference type="ARBA" id="ARBA00022763"/>
    </source>
</evidence>
<accession>A0A846QPZ0</accession>
<dbReference type="GO" id="GO:0043590">
    <property type="term" value="C:bacterial nucleoid"/>
    <property type="evidence" value="ECO:0007669"/>
    <property type="project" value="TreeGrafter"/>
</dbReference>
<feature type="domain" description="RecF/RecN/SMC N-terminal" evidence="11">
    <location>
        <begin position="4"/>
        <end position="489"/>
    </location>
</feature>
<feature type="coiled-coil region" evidence="10">
    <location>
        <begin position="254"/>
        <end position="311"/>
    </location>
</feature>
<evidence type="ECO:0000256" key="1">
    <source>
        <dbReference type="ARBA" id="ARBA00003618"/>
    </source>
</evidence>
<gene>
    <name evidence="12" type="ORF">GGQ74_002744</name>
</gene>
<keyword evidence="6" id="KW-0067">ATP-binding</keyword>
<evidence type="ECO:0000256" key="9">
    <source>
        <dbReference type="PIRNR" id="PIRNR003128"/>
    </source>
</evidence>
<keyword evidence="5 9" id="KW-0227">DNA damage</keyword>
<dbReference type="Proteomes" id="UP000580856">
    <property type="component" value="Unassembled WGS sequence"/>
</dbReference>
<proteinExistence type="inferred from homology"/>
<dbReference type="GO" id="GO:0009432">
    <property type="term" value="P:SOS response"/>
    <property type="evidence" value="ECO:0007669"/>
    <property type="project" value="TreeGrafter"/>
</dbReference>
<comment type="similarity">
    <text evidence="2 9">Belongs to the RecN family.</text>
</comment>
<evidence type="ECO:0000313" key="13">
    <source>
        <dbReference type="Proteomes" id="UP000580856"/>
    </source>
</evidence>
<reference evidence="12 13" key="1">
    <citation type="submission" date="2020-03" db="EMBL/GenBank/DDBJ databases">
        <title>Genomic Encyclopedia of Type Strains, Phase IV (KMG-IV): sequencing the most valuable type-strain genomes for metagenomic binning, comparative biology and taxonomic classification.</title>
        <authorList>
            <person name="Goeker M."/>
        </authorList>
    </citation>
    <scope>NUCLEOTIDE SEQUENCE [LARGE SCALE GENOMIC DNA]</scope>
    <source>
        <strain evidence="12 13">DSM 24233</strain>
    </source>
</reference>
<dbReference type="PIRSF" id="PIRSF003128">
    <property type="entry name" value="RecN"/>
    <property type="match status" value="1"/>
</dbReference>
<name>A0A846QPZ0_9BACT</name>
<dbReference type="InterPro" id="IPR004604">
    <property type="entry name" value="DNA_recomb/repair_RecN"/>
</dbReference>
<dbReference type="SUPFAM" id="SSF52540">
    <property type="entry name" value="P-loop containing nucleoside triphosphate hydrolases"/>
    <property type="match status" value="1"/>
</dbReference>
<evidence type="ECO:0000256" key="6">
    <source>
        <dbReference type="ARBA" id="ARBA00022840"/>
    </source>
</evidence>
<evidence type="ECO:0000256" key="7">
    <source>
        <dbReference type="ARBA" id="ARBA00023204"/>
    </source>
</evidence>
<dbReference type="PANTHER" id="PTHR11059:SF0">
    <property type="entry name" value="DNA REPAIR PROTEIN RECN"/>
    <property type="match status" value="1"/>
</dbReference>
<sequence>MLEYLRIQHLALIDDLELEFSRGLNVLTGETGAGKSFILRALNFLTGDKLGRDMVRPGGDKAVVEAVFNVDGEETILRRELSADSGRSRLFIDDRLSSQEAVRSLKPKLLLHTSQHGQQRLLSPSYQGKVLDSFLPSPELVEERDRLVAEMSALMRKREALAARMRELSDKREFLEFQLREIEKVDPQRGEEEELLDRKRAFQESAQAAEALESAISSFYGEEGGLLERVAHLARQLDALCELDADWREDADAAEEMRLRLRDMESRLRRADRDATPDGDIEALESRLFALAQLKRKLNRSLDEILDFRSEIDANISFLDSCALDLRQLDKNRKALAERLGEAVTLLNAARRAAAERLAAALAADLRGLGFNEAVDVAFEFTPSEIHPGIAEDRARLLWIPNPGQLPQPLDRIASGGELSRFLLALVGLMTRETMPTLIFDEVDAGIGGLTLNAVADRISALADNRQIVLITHWPQLAARAARHFQVSKHVVDGETTVSCRRLDDGNVFSELARMAGGGAQGEAMARQLTDH</sequence>
<protein>
    <recommendedName>
        <fullName evidence="3 9">DNA repair protein RecN</fullName>
    </recommendedName>
    <alternativeName>
        <fullName evidence="8 9">Recombination protein N</fullName>
    </alternativeName>
</protein>
<evidence type="ECO:0000256" key="4">
    <source>
        <dbReference type="ARBA" id="ARBA00022741"/>
    </source>
</evidence>
<evidence type="ECO:0000313" key="12">
    <source>
        <dbReference type="EMBL" id="NJB69050.1"/>
    </source>
</evidence>
<dbReference type="InterPro" id="IPR003395">
    <property type="entry name" value="RecF/RecN/SMC_N"/>
</dbReference>
<dbReference type="GO" id="GO:0016887">
    <property type="term" value="F:ATP hydrolysis activity"/>
    <property type="evidence" value="ECO:0007669"/>
    <property type="project" value="InterPro"/>
</dbReference>
<evidence type="ECO:0000256" key="10">
    <source>
        <dbReference type="SAM" id="Coils"/>
    </source>
</evidence>
<dbReference type="InterPro" id="IPR027417">
    <property type="entry name" value="P-loop_NTPase"/>
</dbReference>
<dbReference type="GO" id="GO:0006302">
    <property type="term" value="P:double-strand break repair"/>
    <property type="evidence" value="ECO:0007669"/>
    <property type="project" value="InterPro"/>
</dbReference>
<dbReference type="RefSeq" id="WP_167942139.1">
    <property type="nucleotide sequence ID" value="NZ_JAATJA010000003.1"/>
</dbReference>
<evidence type="ECO:0000256" key="2">
    <source>
        <dbReference type="ARBA" id="ARBA00009441"/>
    </source>
</evidence>
<keyword evidence="4" id="KW-0547">Nucleotide-binding</keyword>
<dbReference type="GO" id="GO:0005524">
    <property type="term" value="F:ATP binding"/>
    <property type="evidence" value="ECO:0007669"/>
    <property type="project" value="UniProtKB-KW"/>
</dbReference>
<dbReference type="Pfam" id="PF02463">
    <property type="entry name" value="SMC_N"/>
    <property type="match status" value="1"/>
</dbReference>
<organism evidence="12 13">
    <name type="scientific">Desulfobaculum xiamenense</name>
    <dbReference type="NCBI Taxonomy" id="995050"/>
    <lineage>
        <taxon>Bacteria</taxon>
        <taxon>Pseudomonadati</taxon>
        <taxon>Thermodesulfobacteriota</taxon>
        <taxon>Desulfovibrionia</taxon>
        <taxon>Desulfovibrionales</taxon>
        <taxon>Desulfovibrionaceae</taxon>
        <taxon>Desulfobaculum</taxon>
    </lineage>
</organism>
<feature type="coiled-coil region" evidence="10">
    <location>
        <begin position="144"/>
        <end position="185"/>
    </location>
</feature>
<evidence type="ECO:0000256" key="3">
    <source>
        <dbReference type="ARBA" id="ARBA00021315"/>
    </source>
</evidence>
<dbReference type="AlphaFoldDB" id="A0A846QPZ0"/>
<evidence type="ECO:0000256" key="8">
    <source>
        <dbReference type="ARBA" id="ARBA00033408"/>
    </source>
</evidence>
<keyword evidence="10" id="KW-0175">Coiled coil</keyword>
<dbReference type="GO" id="GO:0006310">
    <property type="term" value="P:DNA recombination"/>
    <property type="evidence" value="ECO:0007669"/>
    <property type="project" value="InterPro"/>
</dbReference>
<comment type="caution">
    <text evidence="12">The sequence shown here is derived from an EMBL/GenBank/DDBJ whole genome shotgun (WGS) entry which is preliminary data.</text>
</comment>